<keyword evidence="3" id="KW-1185">Reference proteome</keyword>
<comment type="caution">
    <text evidence="2">The sequence shown here is derived from an EMBL/GenBank/DDBJ whole genome shotgun (WGS) entry which is preliminary data.</text>
</comment>
<dbReference type="Proteomes" id="UP001396334">
    <property type="component" value="Unassembled WGS sequence"/>
</dbReference>
<reference evidence="2 3" key="1">
    <citation type="journal article" date="2024" name="G3 (Bethesda)">
        <title>Genome assembly of Hibiscus sabdariffa L. provides insights into metabolisms of medicinal natural products.</title>
        <authorList>
            <person name="Kim T."/>
        </authorList>
    </citation>
    <scope>NUCLEOTIDE SEQUENCE [LARGE SCALE GENOMIC DNA]</scope>
    <source>
        <strain evidence="2">TK-2024</strain>
        <tissue evidence="2">Old leaves</tissue>
    </source>
</reference>
<evidence type="ECO:0000313" key="2">
    <source>
        <dbReference type="EMBL" id="KAK9042487.1"/>
    </source>
</evidence>
<feature type="compositionally biased region" description="Basic and acidic residues" evidence="1">
    <location>
        <begin position="96"/>
        <end position="113"/>
    </location>
</feature>
<dbReference type="EMBL" id="JBBPBN010000004">
    <property type="protein sequence ID" value="KAK9042487.1"/>
    <property type="molecule type" value="Genomic_DNA"/>
</dbReference>
<evidence type="ECO:0000256" key="1">
    <source>
        <dbReference type="SAM" id="MobiDB-lite"/>
    </source>
</evidence>
<evidence type="ECO:0000313" key="3">
    <source>
        <dbReference type="Proteomes" id="UP001396334"/>
    </source>
</evidence>
<feature type="region of interest" description="Disordered" evidence="1">
    <location>
        <begin position="92"/>
        <end position="113"/>
    </location>
</feature>
<accession>A0ABR2TZ34</accession>
<name>A0ABR2TZ34_9ROSI</name>
<protein>
    <submittedName>
        <fullName evidence="2">Uncharacterized protein</fullName>
    </submittedName>
</protein>
<organism evidence="2 3">
    <name type="scientific">Hibiscus sabdariffa</name>
    <name type="common">roselle</name>
    <dbReference type="NCBI Taxonomy" id="183260"/>
    <lineage>
        <taxon>Eukaryota</taxon>
        <taxon>Viridiplantae</taxon>
        <taxon>Streptophyta</taxon>
        <taxon>Embryophyta</taxon>
        <taxon>Tracheophyta</taxon>
        <taxon>Spermatophyta</taxon>
        <taxon>Magnoliopsida</taxon>
        <taxon>eudicotyledons</taxon>
        <taxon>Gunneridae</taxon>
        <taxon>Pentapetalae</taxon>
        <taxon>rosids</taxon>
        <taxon>malvids</taxon>
        <taxon>Malvales</taxon>
        <taxon>Malvaceae</taxon>
        <taxon>Malvoideae</taxon>
        <taxon>Hibiscus</taxon>
    </lineage>
</organism>
<gene>
    <name evidence="2" type="ORF">V6N11_017557</name>
</gene>
<proteinExistence type="predicted"/>
<sequence length="113" mass="13464">MRKNKLHFEECMIQGLRENSMVRIYARNDRPSRPWKQQYLVSRSCTEATLKAKTQNLSKQNTSRENPAWAEEDKYKKGSYFYQHIFLKHPGSMSVSERRQKDSQSQRLEAQAH</sequence>